<dbReference type="Gene3D" id="3.60.15.10">
    <property type="entry name" value="Ribonuclease Z/Hydroxyacylglutathione hydrolase-like"/>
    <property type="match status" value="1"/>
</dbReference>
<sequence length="702" mass="77651">MSIHVHRRTHVAIGRGQSMRRRDFLRGVSAAALASGTLSWRDVMAAESKPLRKQGRACILLWMGGGPSQFETFSPKPDHENGGETEAIDTNVPGIQIADRFPNVAQVMDKMAIIRSMTSTEGNHQRASFMLHTGYSPTASVKHPAFGSIVSHEFDATTGQLPSFVRIGQRFRNAGNGGFLGSDYDPFVMAQAQELPANSQPTTSQDRFQRRLGLLDQLEGHASEEHLRKQIEDHRKLYSKSARMITSAEMQAFDLSREPEAMREAYGKGEFASGCLLARRLVEAGVTFVEVTAGNWDTHFDVFARTQELASQVDQPFAQLIRDLDQRGMLDTTLVVWMGEFGRTPRINPRGGRDHYPKVFNLAMAGGGVKGGQVIGATDESGTEVVERPVKVPDLYQSFCQSLKIDPSTENMSSIGRPITIVEGGEPKFVSNSGVRIYCVPCEAFPGFIANVYVLLGAGPPTLVDTGSGYGFSSEQLYEGFEKIRDEFNEPFELKDVKRIILTHGHIDHFGGLASMVERADAEVCIHELDRRVLTAYEERVIVATKAVRVFLQLAGVKPEMQQLLLDMYSFSKQHVRSVAVDRTLDDGDELDGLRFIHTPGHCPGQVCILIGNVLLSADHILSKTTPHQAPESITAYTGLGHYLESLDRIKKVDGFELALGGHEDPIHDVYKRIDEIRVSHEHKLDKWAPTLSISINAGGWR</sequence>
<dbReference type="EMBL" id="CAMXCT020000001">
    <property type="protein sequence ID" value="CAL1125043.1"/>
    <property type="molecule type" value="Genomic_DNA"/>
</dbReference>
<dbReference type="PANTHER" id="PTHR43737:SF1">
    <property type="entry name" value="DUF1501 DOMAIN-CONTAINING PROTEIN"/>
    <property type="match status" value="1"/>
</dbReference>
<proteinExistence type="predicted"/>
<keyword evidence="4" id="KW-1185">Reference proteome</keyword>
<dbReference type="PROSITE" id="PS51318">
    <property type="entry name" value="TAT"/>
    <property type="match status" value="1"/>
</dbReference>
<dbReference type="Proteomes" id="UP001152797">
    <property type="component" value="Unassembled WGS sequence"/>
</dbReference>
<dbReference type="EMBL" id="CAMXCT010000001">
    <property type="protein sequence ID" value="CAI3971668.1"/>
    <property type="molecule type" value="Genomic_DNA"/>
</dbReference>
<dbReference type="InterPro" id="IPR001279">
    <property type="entry name" value="Metallo-B-lactamas"/>
</dbReference>
<gene>
    <name evidence="2" type="ORF">C1SCF055_LOCUS258</name>
</gene>
<evidence type="ECO:0000313" key="2">
    <source>
        <dbReference type="EMBL" id="CAI3971668.1"/>
    </source>
</evidence>
<dbReference type="SUPFAM" id="SSF53649">
    <property type="entry name" value="Alkaline phosphatase-like"/>
    <property type="match status" value="1"/>
</dbReference>
<dbReference type="SMART" id="SM00849">
    <property type="entry name" value="Lactamase_B"/>
    <property type="match status" value="1"/>
</dbReference>
<dbReference type="InterPro" id="IPR036866">
    <property type="entry name" value="RibonucZ/Hydroxyglut_hydro"/>
</dbReference>
<dbReference type="InterPro" id="IPR017850">
    <property type="entry name" value="Alkaline_phosphatase_core_sf"/>
</dbReference>
<reference evidence="3 4" key="2">
    <citation type="submission" date="2024-05" db="EMBL/GenBank/DDBJ databases">
        <authorList>
            <person name="Chen Y."/>
            <person name="Shah S."/>
            <person name="Dougan E. K."/>
            <person name="Thang M."/>
            <person name="Chan C."/>
        </authorList>
    </citation>
    <scope>NUCLEOTIDE SEQUENCE [LARGE SCALE GENOMIC DNA]</scope>
</reference>
<protein>
    <submittedName>
        <fullName evidence="3">Probable metallo-hydrolase YflN</fullName>
    </submittedName>
</protein>
<dbReference type="InterPro" id="IPR010869">
    <property type="entry name" value="DUF1501"/>
</dbReference>
<dbReference type="OrthoDB" id="10250730at2759"/>
<dbReference type="AlphaFoldDB" id="A0A9P1BDY2"/>
<evidence type="ECO:0000259" key="1">
    <source>
        <dbReference type="SMART" id="SM00849"/>
    </source>
</evidence>
<comment type="caution">
    <text evidence="2">The sequence shown here is derived from an EMBL/GenBank/DDBJ whole genome shotgun (WGS) entry which is preliminary data.</text>
</comment>
<accession>A0A9P1BDY2</accession>
<name>A0A9P1BDY2_9DINO</name>
<evidence type="ECO:0000313" key="4">
    <source>
        <dbReference type="Proteomes" id="UP001152797"/>
    </source>
</evidence>
<organism evidence="2">
    <name type="scientific">Cladocopium goreaui</name>
    <dbReference type="NCBI Taxonomy" id="2562237"/>
    <lineage>
        <taxon>Eukaryota</taxon>
        <taxon>Sar</taxon>
        <taxon>Alveolata</taxon>
        <taxon>Dinophyceae</taxon>
        <taxon>Suessiales</taxon>
        <taxon>Symbiodiniaceae</taxon>
        <taxon>Cladocopium</taxon>
    </lineage>
</organism>
<dbReference type="SUPFAM" id="SSF56281">
    <property type="entry name" value="Metallo-hydrolase/oxidoreductase"/>
    <property type="match status" value="1"/>
</dbReference>
<dbReference type="InterPro" id="IPR006311">
    <property type="entry name" value="TAT_signal"/>
</dbReference>
<dbReference type="PANTHER" id="PTHR43737">
    <property type="entry name" value="BLL7424 PROTEIN"/>
    <property type="match status" value="1"/>
</dbReference>
<dbReference type="Pfam" id="PF00753">
    <property type="entry name" value="Lactamase_B"/>
    <property type="match status" value="1"/>
</dbReference>
<feature type="domain" description="Metallo-beta-lactamase" evidence="1">
    <location>
        <begin position="449"/>
        <end position="663"/>
    </location>
</feature>
<dbReference type="EMBL" id="CAMXCT030000001">
    <property type="protein sequence ID" value="CAL4758980.1"/>
    <property type="molecule type" value="Genomic_DNA"/>
</dbReference>
<reference evidence="2" key="1">
    <citation type="submission" date="2022-10" db="EMBL/GenBank/DDBJ databases">
        <authorList>
            <person name="Chen Y."/>
            <person name="Dougan E. K."/>
            <person name="Chan C."/>
            <person name="Rhodes N."/>
            <person name="Thang M."/>
        </authorList>
    </citation>
    <scope>NUCLEOTIDE SEQUENCE</scope>
</reference>
<evidence type="ECO:0000313" key="3">
    <source>
        <dbReference type="EMBL" id="CAL4758980.1"/>
    </source>
</evidence>
<dbReference type="Pfam" id="PF07394">
    <property type="entry name" value="DUF1501"/>
    <property type="match status" value="1"/>
</dbReference>